<keyword evidence="3 8" id="KW-0812">Transmembrane</keyword>
<keyword evidence="4" id="KW-0029">Amino-acid transport</keyword>
<dbReference type="GO" id="GO:0006865">
    <property type="term" value="P:amino acid transport"/>
    <property type="evidence" value="ECO:0007669"/>
    <property type="project" value="UniProtKB-KW"/>
</dbReference>
<evidence type="ECO:0000259" key="9">
    <source>
        <dbReference type="Pfam" id="PF01490"/>
    </source>
</evidence>
<dbReference type="InterPro" id="IPR013057">
    <property type="entry name" value="AA_transpt_TM"/>
</dbReference>
<dbReference type="GO" id="GO:0016020">
    <property type="term" value="C:membrane"/>
    <property type="evidence" value="ECO:0007669"/>
    <property type="project" value="UniProtKB-SubCell"/>
</dbReference>
<evidence type="ECO:0000256" key="4">
    <source>
        <dbReference type="ARBA" id="ARBA00022970"/>
    </source>
</evidence>
<keyword evidence="5 8" id="KW-1133">Transmembrane helix</keyword>
<feature type="transmembrane region" description="Helical" evidence="8">
    <location>
        <begin position="531"/>
        <end position="552"/>
    </location>
</feature>
<evidence type="ECO:0000256" key="2">
    <source>
        <dbReference type="ARBA" id="ARBA00022448"/>
    </source>
</evidence>
<keyword evidence="11" id="KW-1185">Reference proteome</keyword>
<gene>
    <name evidence="10" type="ORF">QYE76_008297</name>
</gene>
<feature type="compositionally biased region" description="Basic residues" evidence="7">
    <location>
        <begin position="53"/>
        <end position="62"/>
    </location>
</feature>
<evidence type="ECO:0000256" key="6">
    <source>
        <dbReference type="ARBA" id="ARBA00023136"/>
    </source>
</evidence>
<dbReference type="AlphaFoldDB" id="A0AAD8VFU5"/>
<protein>
    <recommendedName>
        <fullName evidence="9">Amino acid transporter transmembrane domain-containing protein</fullName>
    </recommendedName>
</protein>
<evidence type="ECO:0000256" key="1">
    <source>
        <dbReference type="ARBA" id="ARBA00004370"/>
    </source>
</evidence>
<sequence>MTKENSVDGGSRNHTILAPHIAAPFLAPPAEADDGSRRAQDPTAAATTIHRWWPWRRSRRRTSRDAAVDAEHAKAGGCRPSRHRRLQQPPGTLASGPAATVASADGSGGGRETEGGAAKGGRSPPRRIIINETLANALATSCGSSTYKPPAPVRPRDSSFPLVKDNSRKIFESHLPAPAPTNPNIDLKILARGSSESVQRKPTNLLSVDALPVPCNLLDEMSVSGFSLSGPVANYIANKMKSFNMVQCWTEVKDCPKWHVLYACYDGNPKPGQSNAVSVDGATPNDLKADRRSDLSATEKVPSTVVLHRAPHLSMAMRTSAMPGAYQPQSMDIYSSVQSPGLSGFLGTPSLGRLSGSFLVSSFRGKPVPEIVKPILPTAIAVDDDHENARKSSHQYLPPPRKASSLFMIPEDQKPLGGVGHEVGPYRQCSYTQGVMNGVNVLCGVGILSTPYAVRQGGWLGLMILAVLAVLAWYTGVLLRRCLDSKEGIETYPDIGQAAFGTPGRIIISDYVLTIVTLFFAIFYADNPLHGTVSGGVVASIVIVACLFWAGLVDHVGVSKSEDTALNLPGIPIAIGLYGYCYSGHGVFPNIYSSLKKRNQFNAVGAEVEQGEAAVGAVDERGEAAVGAVTNQAGQCPREAPPSWPWTRLVPAAPCAMGSVTPAHTPSRPMVDTVHSPVHQLVDLVAVNDRSKAAGLVRVGPEDGQALVDAAGSKLAAASNAVAGGGASIGRFRVGGHFVPFGGSPASSHVSEREAEPPSVQRPTLEELAGPYIPRPLLGLAAFASPRAAADGGPLAQDGLESPSQAVILYETLTPSRMLVDADGGKDVGVDDDEVDEEIVADPIPQRTVQEGCTASAPCVTSPSVCRFASPPMVFQRTRQTPVPRVPVTVARPRTLGEFLEAAKSRSDALLQTPAVRRRLVELNFQPRRSSRIAKQPGGMNTEMKAVRNLMRKLGLLSGDEAPSTAALEAYHKMYELPLTDDMIEAIAEFYGWTLSTIRGCSPPMLGMSGGRLVEA</sequence>
<accession>A0AAD8VFU5</accession>
<feature type="region of interest" description="Disordered" evidence="7">
    <location>
        <begin position="1"/>
        <end position="126"/>
    </location>
</feature>
<dbReference type="PANTHER" id="PTHR48017">
    <property type="entry name" value="OS05G0424000 PROTEIN-RELATED"/>
    <property type="match status" value="1"/>
</dbReference>
<name>A0AAD8VFU5_LOLMU</name>
<evidence type="ECO:0000313" key="11">
    <source>
        <dbReference type="Proteomes" id="UP001231189"/>
    </source>
</evidence>
<dbReference type="EMBL" id="JAUUTY010000028">
    <property type="protein sequence ID" value="KAK1603513.1"/>
    <property type="molecule type" value="Genomic_DNA"/>
</dbReference>
<feature type="transmembrane region" description="Helical" evidence="8">
    <location>
        <begin position="459"/>
        <end position="479"/>
    </location>
</feature>
<feature type="transmembrane region" description="Helical" evidence="8">
    <location>
        <begin position="506"/>
        <end position="525"/>
    </location>
</feature>
<feature type="compositionally biased region" description="Basic and acidic residues" evidence="7">
    <location>
        <begin position="63"/>
        <end position="74"/>
    </location>
</feature>
<keyword evidence="6 8" id="KW-0472">Membrane</keyword>
<feature type="domain" description="Amino acid transporter transmembrane" evidence="9">
    <location>
        <begin position="428"/>
        <end position="524"/>
    </location>
</feature>
<evidence type="ECO:0000256" key="8">
    <source>
        <dbReference type="SAM" id="Phobius"/>
    </source>
</evidence>
<evidence type="ECO:0000256" key="3">
    <source>
        <dbReference type="ARBA" id="ARBA00022692"/>
    </source>
</evidence>
<reference evidence="10" key="1">
    <citation type="submission" date="2023-07" db="EMBL/GenBank/DDBJ databases">
        <title>A chromosome-level genome assembly of Lolium multiflorum.</title>
        <authorList>
            <person name="Chen Y."/>
            <person name="Copetti D."/>
            <person name="Kolliker R."/>
            <person name="Studer B."/>
        </authorList>
    </citation>
    <scope>NUCLEOTIDE SEQUENCE</scope>
    <source>
        <strain evidence="10">02402/16</strain>
        <tissue evidence="10">Leaf</tissue>
    </source>
</reference>
<evidence type="ECO:0000256" key="5">
    <source>
        <dbReference type="ARBA" id="ARBA00022989"/>
    </source>
</evidence>
<dbReference type="Proteomes" id="UP001231189">
    <property type="component" value="Unassembled WGS sequence"/>
</dbReference>
<comment type="caution">
    <text evidence="10">The sequence shown here is derived from an EMBL/GenBank/DDBJ whole genome shotgun (WGS) entry which is preliminary data.</text>
</comment>
<evidence type="ECO:0000313" key="10">
    <source>
        <dbReference type="EMBL" id="KAK1603513.1"/>
    </source>
</evidence>
<dbReference type="Pfam" id="PF01490">
    <property type="entry name" value="Aa_trans"/>
    <property type="match status" value="1"/>
</dbReference>
<evidence type="ECO:0000256" key="7">
    <source>
        <dbReference type="SAM" id="MobiDB-lite"/>
    </source>
</evidence>
<feature type="region of interest" description="Disordered" evidence="7">
    <location>
        <begin position="141"/>
        <end position="161"/>
    </location>
</feature>
<feature type="region of interest" description="Disordered" evidence="7">
    <location>
        <begin position="275"/>
        <end position="301"/>
    </location>
</feature>
<comment type="subcellular location">
    <subcellularLocation>
        <location evidence="1">Membrane</location>
    </subcellularLocation>
</comment>
<proteinExistence type="predicted"/>
<keyword evidence="2" id="KW-0813">Transport</keyword>
<organism evidence="10 11">
    <name type="scientific">Lolium multiflorum</name>
    <name type="common">Italian ryegrass</name>
    <name type="synonym">Lolium perenne subsp. multiflorum</name>
    <dbReference type="NCBI Taxonomy" id="4521"/>
    <lineage>
        <taxon>Eukaryota</taxon>
        <taxon>Viridiplantae</taxon>
        <taxon>Streptophyta</taxon>
        <taxon>Embryophyta</taxon>
        <taxon>Tracheophyta</taxon>
        <taxon>Spermatophyta</taxon>
        <taxon>Magnoliopsida</taxon>
        <taxon>Liliopsida</taxon>
        <taxon>Poales</taxon>
        <taxon>Poaceae</taxon>
        <taxon>BOP clade</taxon>
        <taxon>Pooideae</taxon>
        <taxon>Poodae</taxon>
        <taxon>Poeae</taxon>
        <taxon>Poeae Chloroplast Group 2 (Poeae type)</taxon>
        <taxon>Loliodinae</taxon>
        <taxon>Loliinae</taxon>
        <taxon>Lolium</taxon>
    </lineage>
</organism>